<feature type="compositionally biased region" description="Low complexity" evidence="1">
    <location>
        <begin position="10"/>
        <end position="24"/>
    </location>
</feature>
<feature type="compositionally biased region" description="Pro residues" evidence="1">
    <location>
        <begin position="25"/>
        <end position="34"/>
    </location>
</feature>
<evidence type="ECO:0008006" key="5">
    <source>
        <dbReference type="Google" id="ProtNLM"/>
    </source>
</evidence>
<dbReference type="EMBL" id="JAHUVW010000001">
    <property type="protein sequence ID" value="MBV7670196.1"/>
    <property type="molecule type" value="Genomic_DNA"/>
</dbReference>
<feature type="compositionally biased region" description="Pro residues" evidence="1">
    <location>
        <begin position="74"/>
        <end position="91"/>
    </location>
</feature>
<feature type="transmembrane region" description="Helical" evidence="2">
    <location>
        <begin position="127"/>
        <end position="147"/>
    </location>
</feature>
<keyword evidence="4" id="KW-1185">Reference proteome</keyword>
<keyword evidence="2" id="KW-1133">Transmembrane helix</keyword>
<feature type="region of interest" description="Disordered" evidence="1">
    <location>
        <begin position="1"/>
        <end position="122"/>
    </location>
</feature>
<organism evidence="3 4">
    <name type="scientific">Streptomyces halstedii</name>
    <dbReference type="NCBI Taxonomy" id="1944"/>
    <lineage>
        <taxon>Bacteria</taxon>
        <taxon>Bacillati</taxon>
        <taxon>Actinomycetota</taxon>
        <taxon>Actinomycetes</taxon>
        <taxon>Kitasatosporales</taxon>
        <taxon>Streptomycetaceae</taxon>
        <taxon>Streptomyces</taxon>
    </lineage>
</organism>
<evidence type="ECO:0000313" key="4">
    <source>
        <dbReference type="Proteomes" id="UP000735541"/>
    </source>
</evidence>
<feature type="region of interest" description="Disordered" evidence="1">
    <location>
        <begin position="148"/>
        <end position="211"/>
    </location>
</feature>
<proteinExistence type="predicted"/>
<keyword evidence="2" id="KW-0812">Transmembrane</keyword>
<evidence type="ECO:0000256" key="1">
    <source>
        <dbReference type="SAM" id="MobiDB-lite"/>
    </source>
</evidence>
<reference evidence="3 4" key="1">
    <citation type="submission" date="2021-07" db="EMBL/GenBank/DDBJ databases">
        <title>Sequencing Streptomyces halstedii LGO-A4 genome an citrus endophytic actinomycete.</title>
        <authorList>
            <person name="Samborskyy M."/>
            <person name="Scott N."/>
            <person name="Deglau R."/>
            <person name="Dickens S."/>
            <person name="Oliveira L.G."/>
        </authorList>
    </citation>
    <scope>NUCLEOTIDE SEQUENCE [LARGE SCALE GENOMIC DNA]</scope>
    <source>
        <strain evidence="3 4">LGO-A4</strain>
    </source>
</reference>
<evidence type="ECO:0000256" key="2">
    <source>
        <dbReference type="SAM" id="Phobius"/>
    </source>
</evidence>
<accession>A0ABS6TPV8</accession>
<comment type="caution">
    <text evidence="3">The sequence shown here is derived from an EMBL/GenBank/DDBJ whole genome shotgun (WGS) entry which is preliminary data.</text>
</comment>
<keyword evidence="2" id="KW-0472">Membrane</keyword>
<protein>
    <recommendedName>
        <fullName evidence="5">Serine/threonine protein kinase</fullName>
    </recommendedName>
</protein>
<dbReference type="Proteomes" id="UP000735541">
    <property type="component" value="Unassembled WGS sequence"/>
</dbReference>
<feature type="compositionally biased region" description="Low complexity" evidence="1">
    <location>
        <begin position="55"/>
        <end position="73"/>
    </location>
</feature>
<evidence type="ECO:0000313" key="3">
    <source>
        <dbReference type="EMBL" id="MBV7670196.1"/>
    </source>
</evidence>
<dbReference type="PRINTS" id="PR01217">
    <property type="entry name" value="PRICHEXTENSN"/>
</dbReference>
<feature type="compositionally biased region" description="Low complexity" evidence="1">
    <location>
        <begin position="92"/>
        <end position="103"/>
    </location>
</feature>
<sequence length="311" mass="32274">MTQPPPWPQQPQQMDGPLPQQQPAQRPPQQPPSPYDASRPGCGYPQGGQPVADNPYAQQAPQPQPQQPSHAPQPSQPPQAQPYQQPPPFPQAPHHASPYGGYASPPPPPGPPGPVPASGAGKRRAGLIAGGALVALVLVGGGVWFALGDGGEDAKAPTAHGSPGVSETGPGVTDEPTASEPLVEGPSAEGSAGEESSSVPELPTPTGTGLQAVWRAPDSTMLALGDAYEDEPRRVNAVLSDGNGFECKGRWQKDDGGGLVVALLCEQDGTKVEDKDRLGEIEQSGDTLTVTWKKGNTGTESFERFRDMDPA</sequence>
<gene>
    <name evidence="3" type="ORF">STHAL_12050</name>
</gene>
<feature type="compositionally biased region" description="Low complexity" evidence="1">
    <location>
        <begin position="183"/>
        <end position="201"/>
    </location>
</feature>
<name>A0ABS6TPV8_STRHA</name>
<feature type="compositionally biased region" description="Pro residues" evidence="1">
    <location>
        <begin position="104"/>
        <end position="115"/>
    </location>
</feature>